<keyword evidence="2" id="KW-1133">Transmembrane helix</keyword>
<name>A0ABP9NT03_9PSEU</name>
<reference evidence="4" key="1">
    <citation type="journal article" date="2019" name="Int. J. Syst. Evol. Microbiol.">
        <title>The Global Catalogue of Microorganisms (GCM) 10K type strain sequencing project: providing services to taxonomists for standard genome sequencing and annotation.</title>
        <authorList>
            <consortium name="The Broad Institute Genomics Platform"/>
            <consortium name="The Broad Institute Genome Sequencing Center for Infectious Disease"/>
            <person name="Wu L."/>
            <person name="Ma J."/>
        </authorList>
    </citation>
    <scope>NUCLEOTIDE SEQUENCE [LARGE SCALE GENOMIC DNA]</scope>
    <source>
        <strain evidence="4">JCM 18302</strain>
    </source>
</reference>
<evidence type="ECO:0000313" key="3">
    <source>
        <dbReference type="EMBL" id="GAA5130289.1"/>
    </source>
</evidence>
<dbReference type="RefSeq" id="WP_345607959.1">
    <property type="nucleotide sequence ID" value="NZ_BAABJO010000021.1"/>
</dbReference>
<feature type="region of interest" description="Disordered" evidence="1">
    <location>
        <begin position="35"/>
        <end position="133"/>
    </location>
</feature>
<proteinExistence type="predicted"/>
<keyword evidence="2" id="KW-0812">Transmembrane</keyword>
<organism evidence="3 4">
    <name type="scientific">Pseudonocardia adelaidensis</name>
    <dbReference type="NCBI Taxonomy" id="648754"/>
    <lineage>
        <taxon>Bacteria</taxon>
        <taxon>Bacillati</taxon>
        <taxon>Actinomycetota</taxon>
        <taxon>Actinomycetes</taxon>
        <taxon>Pseudonocardiales</taxon>
        <taxon>Pseudonocardiaceae</taxon>
        <taxon>Pseudonocardia</taxon>
    </lineage>
</organism>
<comment type="caution">
    <text evidence="3">The sequence shown here is derived from an EMBL/GenBank/DDBJ whole genome shotgun (WGS) entry which is preliminary data.</text>
</comment>
<protein>
    <submittedName>
        <fullName evidence="3">Uncharacterized protein</fullName>
    </submittedName>
</protein>
<evidence type="ECO:0000313" key="4">
    <source>
        <dbReference type="Proteomes" id="UP001500804"/>
    </source>
</evidence>
<dbReference type="EMBL" id="BAABJO010000021">
    <property type="protein sequence ID" value="GAA5130289.1"/>
    <property type="molecule type" value="Genomic_DNA"/>
</dbReference>
<feature type="transmembrane region" description="Helical" evidence="2">
    <location>
        <begin position="6"/>
        <end position="27"/>
    </location>
</feature>
<accession>A0ABP9NT03</accession>
<keyword evidence="4" id="KW-1185">Reference proteome</keyword>
<keyword evidence="2" id="KW-0472">Membrane</keyword>
<evidence type="ECO:0000256" key="1">
    <source>
        <dbReference type="SAM" id="MobiDB-lite"/>
    </source>
</evidence>
<evidence type="ECO:0000256" key="2">
    <source>
        <dbReference type="SAM" id="Phobius"/>
    </source>
</evidence>
<dbReference type="Proteomes" id="UP001500804">
    <property type="component" value="Unassembled WGS sequence"/>
</dbReference>
<gene>
    <name evidence="3" type="ORF">GCM10023320_52050</name>
</gene>
<sequence>MVETFAQVWFLCAIAFLAGSAVTWLLFVRGRPRRPVHPLFRPAPPRIHHRASGLPRPERAAPPEPPPSPAEPALANLDTHRSERAARHAGWSAAGALDRLGVTGGPGLPDSRPAPAIPAQGGPVDEPGAGESR</sequence>